<evidence type="ECO:0000313" key="4">
    <source>
        <dbReference type="EMBL" id="CAD8115125.1"/>
    </source>
</evidence>
<organism evidence="4 5">
    <name type="scientific">Paramecium primaurelia</name>
    <dbReference type="NCBI Taxonomy" id="5886"/>
    <lineage>
        <taxon>Eukaryota</taxon>
        <taxon>Sar</taxon>
        <taxon>Alveolata</taxon>
        <taxon>Ciliophora</taxon>
        <taxon>Intramacronucleata</taxon>
        <taxon>Oligohymenophorea</taxon>
        <taxon>Peniculida</taxon>
        <taxon>Parameciidae</taxon>
        <taxon>Paramecium</taxon>
    </lineage>
</organism>
<evidence type="ECO:0000256" key="1">
    <source>
        <dbReference type="ARBA" id="ARBA00022729"/>
    </source>
</evidence>
<reference evidence="4" key="1">
    <citation type="submission" date="2021-01" db="EMBL/GenBank/DDBJ databases">
        <authorList>
            <consortium name="Genoscope - CEA"/>
            <person name="William W."/>
        </authorList>
    </citation>
    <scope>NUCLEOTIDE SEQUENCE</scope>
</reference>
<accession>A0A8S1QKW9</accession>
<evidence type="ECO:0000256" key="2">
    <source>
        <dbReference type="ARBA" id="ARBA00022737"/>
    </source>
</evidence>
<keyword evidence="1" id="KW-0732">Signal</keyword>
<sequence length="69" mass="8114">MRRKSIVNQFMNECGNGLLVNKYDECDDGNIFEGDGFSSFFNMEDSYQFITEEESLRLQAYIEAHQQFI</sequence>
<keyword evidence="5" id="KW-1185">Reference proteome</keyword>
<proteinExistence type="predicted"/>
<keyword evidence="2" id="KW-0677">Repeat</keyword>
<dbReference type="Proteomes" id="UP000688137">
    <property type="component" value="Unassembled WGS sequence"/>
</dbReference>
<dbReference type="NCBIfam" id="TIGR02232">
    <property type="entry name" value="myxo_disulf_rpt"/>
    <property type="match status" value="1"/>
</dbReference>
<dbReference type="EMBL" id="CAJJDM010000169">
    <property type="protein sequence ID" value="CAD8115125.1"/>
    <property type="molecule type" value="Genomic_DNA"/>
</dbReference>
<dbReference type="InterPro" id="IPR011936">
    <property type="entry name" value="Myxo_disulph_rpt"/>
</dbReference>
<evidence type="ECO:0000256" key="3">
    <source>
        <dbReference type="ARBA" id="ARBA00023157"/>
    </source>
</evidence>
<gene>
    <name evidence="4" type="ORF">PPRIM_AZ9-3.1.T1620121</name>
</gene>
<dbReference type="AlphaFoldDB" id="A0A8S1QKW9"/>
<comment type="caution">
    <text evidence="4">The sequence shown here is derived from an EMBL/GenBank/DDBJ whole genome shotgun (WGS) entry which is preliminary data.</text>
</comment>
<name>A0A8S1QKW9_PARPR</name>
<protein>
    <submittedName>
        <fullName evidence="4">Uncharacterized protein</fullName>
    </submittedName>
</protein>
<evidence type="ECO:0000313" key="5">
    <source>
        <dbReference type="Proteomes" id="UP000688137"/>
    </source>
</evidence>
<keyword evidence="3" id="KW-1015">Disulfide bond</keyword>